<dbReference type="AlphaFoldDB" id="A0A2A9NVT1"/>
<gene>
    <name evidence="1" type="ORF">AMATHDRAFT_73315</name>
</gene>
<sequence>MIPEFSLRLQHGISGGFAPPTPNSVHTITLASAVPADSTSSLHITSAVREDGTPRLQEALPKRLSLAKESDEASLIKELHSILKEIPTESPPGIQDIYGKDMSIAWQSEDLMWYNGGPSGCGVGTSAVQPTDEHKKKFNRAVEIIQELVKKAQ</sequence>
<dbReference type="OrthoDB" id="5366606at2759"/>
<proteinExistence type="predicted"/>
<reference evidence="1 2" key="1">
    <citation type="submission" date="2014-02" db="EMBL/GenBank/DDBJ databases">
        <title>Transposable element dynamics among asymbiotic and ectomycorrhizal Amanita fungi.</title>
        <authorList>
            <consortium name="DOE Joint Genome Institute"/>
            <person name="Hess J."/>
            <person name="Skrede I."/>
            <person name="Wolfe B."/>
            <person name="LaButti K."/>
            <person name="Ohm R.A."/>
            <person name="Grigoriev I.V."/>
            <person name="Pringle A."/>
        </authorList>
    </citation>
    <scope>NUCLEOTIDE SEQUENCE [LARGE SCALE GENOMIC DNA]</scope>
    <source>
        <strain evidence="1 2">SKay4041</strain>
    </source>
</reference>
<name>A0A2A9NVT1_9AGAR</name>
<evidence type="ECO:0000313" key="1">
    <source>
        <dbReference type="EMBL" id="PFH53494.1"/>
    </source>
</evidence>
<dbReference type="EMBL" id="KZ301973">
    <property type="protein sequence ID" value="PFH53494.1"/>
    <property type="molecule type" value="Genomic_DNA"/>
</dbReference>
<accession>A0A2A9NVT1</accession>
<keyword evidence="2" id="KW-1185">Reference proteome</keyword>
<dbReference type="Proteomes" id="UP000242287">
    <property type="component" value="Unassembled WGS sequence"/>
</dbReference>
<organism evidence="1 2">
    <name type="scientific">Amanita thiersii Skay4041</name>
    <dbReference type="NCBI Taxonomy" id="703135"/>
    <lineage>
        <taxon>Eukaryota</taxon>
        <taxon>Fungi</taxon>
        <taxon>Dikarya</taxon>
        <taxon>Basidiomycota</taxon>
        <taxon>Agaricomycotina</taxon>
        <taxon>Agaricomycetes</taxon>
        <taxon>Agaricomycetidae</taxon>
        <taxon>Agaricales</taxon>
        <taxon>Pluteineae</taxon>
        <taxon>Amanitaceae</taxon>
        <taxon>Amanita</taxon>
    </lineage>
</organism>
<evidence type="ECO:0000313" key="2">
    <source>
        <dbReference type="Proteomes" id="UP000242287"/>
    </source>
</evidence>
<protein>
    <submittedName>
        <fullName evidence="1">Uncharacterized protein</fullName>
    </submittedName>
</protein>